<dbReference type="EMBL" id="CP102774">
    <property type="protein sequence ID" value="UZF87934.1"/>
    <property type="molecule type" value="Genomic_DNA"/>
</dbReference>
<organism evidence="1">
    <name type="scientific">Bosea sp. NBC_00436</name>
    <dbReference type="NCBI Taxonomy" id="2969620"/>
    <lineage>
        <taxon>Bacteria</taxon>
        <taxon>Pseudomonadati</taxon>
        <taxon>Pseudomonadota</taxon>
        <taxon>Alphaproteobacteria</taxon>
        <taxon>Hyphomicrobiales</taxon>
        <taxon>Boseaceae</taxon>
        <taxon>Bosea</taxon>
    </lineage>
</organism>
<dbReference type="AlphaFoldDB" id="A0A9E7ZPM2"/>
<accession>A0A9E7ZPM2</accession>
<proteinExistence type="predicted"/>
<protein>
    <submittedName>
        <fullName evidence="1">Uncharacterized protein</fullName>
    </submittedName>
</protein>
<gene>
    <name evidence="1" type="ORF">NWE54_03870</name>
</gene>
<name>A0A9E7ZPM2_9HYPH</name>
<evidence type="ECO:0000313" key="1">
    <source>
        <dbReference type="EMBL" id="UZF87934.1"/>
    </source>
</evidence>
<reference evidence="1" key="1">
    <citation type="submission" date="2022-08" db="EMBL/GenBank/DDBJ databases">
        <title>Complete Genome Sequences of 2 Bosea sp. soil isolates.</title>
        <authorList>
            <person name="Alvarez Arevalo M."/>
            <person name="Sterndorff E.B."/>
            <person name="Faurdal D."/>
            <person name="Joergensen T.S."/>
            <person name="Weber T."/>
        </authorList>
    </citation>
    <scope>NUCLEOTIDE SEQUENCE</scope>
    <source>
        <strain evidence="1">NBC_00436</strain>
    </source>
</reference>
<sequence length="68" mass="7385">MPKLCKFTSPADGKPVYVNPEQVAVVYQFKGEPPDTIIAFRKDFLLGVKESVDEVVATLERASSAKAG</sequence>